<dbReference type="EMBL" id="CP034412">
    <property type="protein sequence ID" value="QCY47117.1"/>
    <property type="molecule type" value="Genomic_DNA"/>
</dbReference>
<dbReference type="Gene3D" id="1.10.30.50">
    <property type="match status" value="1"/>
</dbReference>
<evidence type="ECO:0000313" key="3">
    <source>
        <dbReference type="EMBL" id="QCY47117.1"/>
    </source>
</evidence>
<dbReference type="GO" id="GO:0003676">
    <property type="term" value="F:nucleic acid binding"/>
    <property type="evidence" value="ECO:0007669"/>
    <property type="project" value="InterPro"/>
</dbReference>
<reference evidence="3 4" key="1">
    <citation type="submission" date="2018-12" db="EMBL/GenBank/DDBJ databases">
        <title>Complete Genome Sequence of Glutamicibacter creatinolyticus strain LGCM259,isolated from an abscess of a 12-year-old mare in Italy.</title>
        <authorList>
            <person name="Santos R.G."/>
            <person name="Silva A.L."/>
            <person name="Seyffert N."/>
            <person name="Castro T.L.P."/>
            <person name="Attili A.R."/>
            <person name="Rifici C."/>
            <person name="Mazzullo G."/>
            <person name="Brenig B."/>
            <person name="Venanzi F."/>
            <person name="Azevedo V."/>
        </authorList>
    </citation>
    <scope>NUCLEOTIDE SEQUENCE [LARGE SCALE GENOMIC DNA]</scope>
    <source>
        <strain evidence="3 4">LGCM 259</strain>
    </source>
</reference>
<gene>
    <name evidence="3" type="ORF">GcLGCM259_1385</name>
</gene>
<feature type="compositionally biased region" description="Acidic residues" evidence="1">
    <location>
        <begin position="196"/>
        <end position="207"/>
    </location>
</feature>
<dbReference type="InterPro" id="IPR003615">
    <property type="entry name" value="HNH_nuc"/>
</dbReference>
<feature type="compositionally biased region" description="Pro residues" evidence="1">
    <location>
        <begin position="179"/>
        <end position="194"/>
    </location>
</feature>
<feature type="region of interest" description="Disordered" evidence="1">
    <location>
        <begin position="158"/>
        <end position="223"/>
    </location>
</feature>
<sequence>MGYGQNRHAPSFARVLTDPWDGAPIDVGRTRYRPPAALQELVQLRDEHCQFPGCRRPAERCEIDHVKDWAKGGATTRDNTKLLCTRHQMFKHALRWQSQFLPDGSVRWESPNGLVHFSDPGSLTTVNGRANYTMSAPSRQAVYVDEKLREVLALHEIPPGTPGYWHDPSDPDLTSQIPGDPPPGAGNRAPPGPPGDDLDPPGDDPEPPDATLPWHGGDELEPG</sequence>
<dbReference type="GO" id="GO:0008270">
    <property type="term" value="F:zinc ion binding"/>
    <property type="evidence" value="ECO:0007669"/>
    <property type="project" value="InterPro"/>
</dbReference>
<organism evidence="3 4">
    <name type="scientific">Glutamicibacter creatinolyticus</name>
    <dbReference type="NCBI Taxonomy" id="162496"/>
    <lineage>
        <taxon>Bacteria</taxon>
        <taxon>Bacillati</taxon>
        <taxon>Actinomycetota</taxon>
        <taxon>Actinomycetes</taxon>
        <taxon>Micrococcales</taxon>
        <taxon>Micrococcaceae</taxon>
        <taxon>Glutamicibacter</taxon>
    </lineage>
</organism>
<evidence type="ECO:0000313" key="4">
    <source>
        <dbReference type="Proteomes" id="UP000307000"/>
    </source>
</evidence>
<evidence type="ECO:0000259" key="2">
    <source>
        <dbReference type="SMART" id="SM00507"/>
    </source>
</evidence>
<name>A0A5B7WT15_9MICC</name>
<dbReference type="Proteomes" id="UP000307000">
    <property type="component" value="Chromosome"/>
</dbReference>
<dbReference type="CDD" id="cd00085">
    <property type="entry name" value="HNHc"/>
    <property type="match status" value="1"/>
</dbReference>
<feature type="domain" description="HNH nuclease" evidence="2">
    <location>
        <begin position="37"/>
        <end position="89"/>
    </location>
</feature>
<keyword evidence="4" id="KW-1185">Reference proteome</keyword>
<dbReference type="Pfam" id="PF01844">
    <property type="entry name" value="HNH"/>
    <property type="match status" value="1"/>
</dbReference>
<dbReference type="SMART" id="SM00507">
    <property type="entry name" value="HNHc"/>
    <property type="match status" value="1"/>
</dbReference>
<proteinExistence type="predicted"/>
<dbReference type="KEGG" id="gcr:GcLGCM259_1385"/>
<evidence type="ECO:0000256" key="1">
    <source>
        <dbReference type="SAM" id="MobiDB-lite"/>
    </source>
</evidence>
<dbReference type="AlphaFoldDB" id="A0A5B7WT15"/>
<dbReference type="GO" id="GO:0004519">
    <property type="term" value="F:endonuclease activity"/>
    <property type="evidence" value="ECO:0007669"/>
    <property type="project" value="InterPro"/>
</dbReference>
<protein>
    <recommendedName>
        <fullName evidence="2">HNH nuclease domain-containing protein</fullName>
    </recommendedName>
</protein>
<dbReference type="InterPro" id="IPR002711">
    <property type="entry name" value="HNH"/>
</dbReference>
<accession>A0A5B7WT15</accession>